<evidence type="ECO:0000259" key="6">
    <source>
        <dbReference type="PROSITE" id="PS50106"/>
    </source>
</evidence>
<dbReference type="CDD" id="cd11862">
    <property type="entry name" value="SH3_MPP"/>
    <property type="match status" value="1"/>
</dbReference>
<dbReference type="Pfam" id="PF07653">
    <property type="entry name" value="SH3_2"/>
    <property type="match status" value="1"/>
</dbReference>
<evidence type="ECO:0000256" key="2">
    <source>
        <dbReference type="ARBA" id="ARBA00022443"/>
    </source>
</evidence>
<gene>
    <name evidence="7" type="ORF">JYZ213_LOCUS25635</name>
</gene>
<evidence type="ECO:0000256" key="1">
    <source>
        <dbReference type="ARBA" id="ARBA00007014"/>
    </source>
</evidence>
<dbReference type="InterPro" id="IPR027417">
    <property type="entry name" value="P-loop_NTPase"/>
</dbReference>
<dbReference type="SMART" id="SM00228">
    <property type="entry name" value="PDZ"/>
    <property type="match status" value="1"/>
</dbReference>
<dbReference type="PANTHER" id="PTHR23122">
    <property type="entry name" value="MEMBRANE-ASSOCIATED GUANYLATE KINASE MAGUK"/>
    <property type="match status" value="1"/>
</dbReference>
<reference evidence="7" key="1">
    <citation type="submission" date="2021-02" db="EMBL/GenBank/DDBJ databases">
        <authorList>
            <person name="Nowell W R."/>
        </authorList>
    </citation>
    <scope>NUCLEOTIDE SEQUENCE</scope>
</reference>
<feature type="domain" description="Guanylate kinase-like" evidence="5">
    <location>
        <begin position="386"/>
        <end position="582"/>
    </location>
</feature>
<comment type="caution">
    <text evidence="7">The sequence shown here is derived from an EMBL/GenBank/DDBJ whole genome shotgun (WGS) entry which is preliminary data.</text>
</comment>
<dbReference type="InterPro" id="IPR050716">
    <property type="entry name" value="MAGUK"/>
</dbReference>
<evidence type="ECO:0000313" key="8">
    <source>
        <dbReference type="Proteomes" id="UP000663845"/>
    </source>
</evidence>
<dbReference type="PRINTS" id="PR00452">
    <property type="entry name" value="SH3DOMAIN"/>
</dbReference>
<dbReference type="SMART" id="SM00072">
    <property type="entry name" value="GuKc"/>
    <property type="match status" value="1"/>
</dbReference>
<evidence type="ECO:0000259" key="4">
    <source>
        <dbReference type="PROSITE" id="PS50002"/>
    </source>
</evidence>
<name>A0A814URZ5_9BILA</name>
<dbReference type="PROSITE" id="PS50052">
    <property type="entry name" value="GUANYLATE_KINASE_2"/>
    <property type="match status" value="1"/>
</dbReference>
<dbReference type="InterPro" id="IPR001452">
    <property type="entry name" value="SH3_domain"/>
</dbReference>
<dbReference type="Gene3D" id="2.30.30.40">
    <property type="entry name" value="SH3 Domains"/>
    <property type="match status" value="1"/>
</dbReference>
<dbReference type="SUPFAM" id="SSF50156">
    <property type="entry name" value="PDZ domain-like"/>
    <property type="match status" value="1"/>
</dbReference>
<keyword evidence="2 3" id="KW-0728">SH3 domain</keyword>
<feature type="domain" description="PDZ" evidence="6">
    <location>
        <begin position="176"/>
        <end position="255"/>
    </location>
</feature>
<dbReference type="SMART" id="SM00326">
    <property type="entry name" value="SH3"/>
    <property type="match status" value="1"/>
</dbReference>
<dbReference type="EMBL" id="CAJNOG010000329">
    <property type="protein sequence ID" value="CAF1178397.1"/>
    <property type="molecule type" value="Genomic_DNA"/>
</dbReference>
<dbReference type="InterPro" id="IPR008145">
    <property type="entry name" value="GK/Ca_channel_bsu"/>
</dbReference>
<sequence>MPAPVDIEVDQPTTNGHVAETYSSDFFDASVADLADLLKNEPQDDFIVGLQDTLSNVFSSPAVFSLAYCHDLLLRFIQQPDNMRPVSTDNLSLLTSLLKDLEIVGMTNNYARELDSILRRPHIRMIMDAHQTIATREYAEDQLPIGYLPDATKALPDISSPSYMYPGVIPNMPPKTIGIESTGEEHLGITVKLNEMGDLEIKRIVQGGLIDKQGLLHVGDIIKEINGEIVNTPEELQDKLRNARGAVTFKVVPSYYDFPSPSQLYIRAHFSYDPAKDKLIPAKEAGLAFEEGDILQILSQDDVHWWQARLVKDPTQKGLIPSQYLEERRKAFVPPENDFSKTSLVCGLIDRRKKKRLLFNVKDSSLFDKGDICLYQEVARMPPFARKCLILVGAHGVGRRTLKSRLIALDPDRFGTTKPHTSRSLRIEEANAYFHMDRNEMETDIEKGGFLEHGLYGEHLYGTKFESVRRVIQSSKMCVLDIEPTALKLICNKEFMPYVVFIKAPNLDYLRHMQHNDKQRMSKMRTKSSMGNNSLLNLSAKDLEQVVLESDALEHDYHTYFDLTLVADDIEKTFEQLVRAVEALSAEPQWKSSMGNNSLLNLSAKDLEQVVLESDALEHDYHTYFDLTLVADDIEKTFEQLVRAVEALSAEPQWVNVQWFS</sequence>
<organism evidence="7 8">
    <name type="scientific">Adineta steineri</name>
    <dbReference type="NCBI Taxonomy" id="433720"/>
    <lineage>
        <taxon>Eukaryota</taxon>
        <taxon>Metazoa</taxon>
        <taxon>Spiralia</taxon>
        <taxon>Gnathifera</taxon>
        <taxon>Rotifera</taxon>
        <taxon>Eurotatoria</taxon>
        <taxon>Bdelloidea</taxon>
        <taxon>Adinetida</taxon>
        <taxon>Adinetidae</taxon>
        <taxon>Adineta</taxon>
    </lineage>
</organism>
<protein>
    <submittedName>
        <fullName evidence="7">Uncharacterized protein</fullName>
    </submittedName>
</protein>
<dbReference type="Pfam" id="PF00595">
    <property type="entry name" value="PDZ"/>
    <property type="match status" value="1"/>
</dbReference>
<evidence type="ECO:0000313" key="7">
    <source>
        <dbReference type="EMBL" id="CAF1178397.1"/>
    </source>
</evidence>
<dbReference type="AlphaFoldDB" id="A0A814URZ5"/>
<dbReference type="Gene3D" id="3.40.50.300">
    <property type="entry name" value="P-loop containing nucleotide triphosphate hydrolases"/>
    <property type="match status" value="2"/>
</dbReference>
<feature type="domain" description="SH3" evidence="4">
    <location>
        <begin position="261"/>
        <end position="330"/>
    </location>
</feature>
<dbReference type="Gene3D" id="2.30.42.10">
    <property type="match status" value="1"/>
</dbReference>
<dbReference type="PROSITE" id="PS50106">
    <property type="entry name" value="PDZ"/>
    <property type="match status" value="1"/>
</dbReference>
<dbReference type="Proteomes" id="UP000663845">
    <property type="component" value="Unassembled WGS sequence"/>
</dbReference>
<dbReference type="InterPro" id="IPR036892">
    <property type="entry name" value="L27_dom_sf"/>
</dbReference>
<dbReference type="Gene3D" id="1.10.287.650">
    <property type="entry name" value="L27 domain"/>
    <property type="match status" value="1"/>
</dbReference>
<dbReference type="InterPro" id="IPR036034">
    <property type="entry name" value="PDZ_sf"/>
</dbReference>
<accession>A0A814URZ5</accession>
<comment type="similarity">
    <text evidence="1">Belongs to the MAGUK family.</text>
</comment>
<dbReference type="SUPFAM" id="SSF52540">
    <property type="entry name" value="P-loop containing nucleoside triphosphate hydrolases"/>
    <property type="match status" value="1"/>
</dbReference>
<dbReference type="SUPFAM" id="SSF101288">
    <property type="entry name" value="L27 domain"/>
    <property type="match status" value="1"/>
</dbReference>
<dbReference type="Pfam" id="PF00625">
    <property type="entry name" value="Guanylate_kin"/>
    <property type="match status" value="1"/>
</dbReference>
<dbReference type="InterPro" id="IPR001478">
    <property type="entry name" value="PDZ"/>
</dbReference>
<evidence type="ECO:0000259" key="5">
    <source>
        <dbReference type="PROSITE" id="PS50052"/>
    </source>
</evidence>
<dbReference type="SUPFAM" id="SSF50044">
    <property type="entry name" value="SH3-domain"/>
    <property type="match status" value="1"/>
</dbReference>
<proteinExistence type="inferred from homology"/>
<dbReference type="PROSITE" id="PS50002">
    <property type="entry name" value="SH3"/>
    <property type="match status" value="1"/>
</dbReference>
<dbReference type="InterPro" id="IPR036028">
    <property type="entry name" value="SH3-like_dom_sf"/>
</dbReference>
<dbReference type="InterPro" id="IPR008144">
    <property type="entry name" value="Guanylate_kin-like_dom"/>
</dbReference>
<evidence type="ECO:0000256" key="3">
    <source>
        <dbReference type="PROSITE-ProRule" id="PRU00192"/>
    </source>
</evidence>